<feature type="domain" description="Alcohol dehydrogenase-like N-terminal" evidence="7">
    <location>
        <begin position="58"/>
        <end position="189"/>
    </location>
</feature>
<evidence type="ECO:0000313" key="9">
    <source>
        <dbReference type="Proteomes" id="UP001201812"/>
    </source>
</evidence>
<accession>A0AAD4N313</accession>
<evidence type="ECO:0000256" key="2">
    <source>
        <dbReference type="ARBA" id="ARBA00022723"/>
    </source>
</evidence>
<dbReference type="GO" id="GO:0016491">
    <property type="term" value="F:oxidoreductase activity"/>
    <property type="evidence" value="ECO:0007669"/>
    <property type="project" value="UniProtKB-KW"/>
</dbReference>
<dbReference type="Pfam" id="PF08240">
    <property type="entry name" value="ADH_N"/>
    <property type="match status" value="1"/>
</dbReference>
<dbReference type="EMBL" id="JAKKPZ010000029">
    <property type="protein sequence ID" value="KAI1709672.1"/>
    <property type="molecule type" value="Genomic_DNA"/>
</dbReference>
<dbReference type="InterPro" id="IPR013149">
    <property type="entry name" value="ADH-like_C"/>
</dbReference>
<dbReference type="InterPro" id="IPR013154">
    <property type="entry name" value="ADH-like_N"/>
</dbReference>
<dbReference type="InterPro" id="IPR011032">
    <property type="entry name" value="GroES-like_sf"/>
</dbReference>
<dbReference type="SUPFAM" id="SSF51735">
    <property type="entry name" value="NAD(P)-binding Rossmann-fold domains"/>
    <property type="match status" value="1"/>
</dbReference>
<evidence type="ECO:0000259" key="6">
    <source>
        <dbReference type="Pfam" id="PF00107"/>
    </source>
</evidence>
<sequence length="418" mass="45990">MIETLKTNATEFLAGKSIQTATAAQPIWDDNNRMHCMIWNGKFDMEYVEHARPCITDPTDVIIQVTATTICGSDLHLYKGTFPGMKKGDIQGHEFMGVVTETGDEVSKIQIGQRVVISFSIACGQCDYCQREEYTACEATNPSPVVGKIYGDKPAAFFGYSHLTGGVPGGHAEFVRVPFADVNCFPVPDEIPDEKALYLTDVIPTAYFGAEIGEVKEGSVVGIWGLGPIGLMCARWCQVLGAKRIIGIDAVPERLDLARRHLGIETIDFMEHKGKVVEVIRDLIGGALDVAIECAGFDYTQSWIHKIEIALGLETDTSEIFVQMFQSVRKFGNVAILGVYSGYANHFPIGAMMEKGLTIRSGQCPAQRYMKFCIEKLRSGEIDPSFLVTDFGTLADGPKFFKKMCDKEGGCIKVFMRP</sequence>
<comment type="cofactor">
    <cofactor evidence="1 5">
        <name>Zn(2+)</name>
        <dbReference type="ChEBI" id="CHEBI:29105"/>
    </cofactor>
</comment>
<keyword evidence="9" id="KW-1185">Reference proteome</keyword>
<dbReference type="PANTHER" id="PTHR42813:SF1">
    <property type="entry name" value="DEHYDROGENASE, PUTATIVE (AFU_ORTHOLOGUE AFUA_5G03930)-RELATED"/>
    <property type="match status" value="1"/>
</dbReference>
<dbReference type="PROSITE" id="PS00059">
    <property type="entry name" value="ADH_ZINC"/>
    <property type="match status" value="1"/>
</dbReference>
<proteinExistence type="inferred from homology"/>
<dbReference type="InterPro" id="IPR002328">
    <property type="entry name" value="ADH_Zn_CS"/>
</dbReference>
<comment type="caution">
    <text evidence="8">The sequence shown here is derived from an EMBL/GenBank/DDBJ whole genome shotgun (WGS) entry which is preliminary data.</text>
</comment>
<dbReference type="Gene3D" id="3.40.50.720">
    <property type="entry name" value="NAD(P)-binding Rossmann-like Domain"/>
    <property type="match status" value="1"/>
</dbReference>
<dbReference type="CDD" id="cd08283">
    <property type="entry name" value="FDH_like_1"/>
    <property type="match status" value="1"/>
</dbReference>
<evidence type="ECO:0000256" key="3">
    <source>
        <dbReference type="ARBA" id="ARBA00022833"/>
    </source>
</evidence>
<keyword evidence="4" id="KW-0560">Oxidoreductase</keyword>
<organism evidence="8 9">
    <name type="scientific">Ditylenchus destructor</name>
    <dbReference type="NCBI Taxonomy" id="166010"/>
    <lineage>
        <taxon>Eukaryota</taxon>
        <taxon>Metazoa</taxon>
        <taxon>Ecdysozoa</taxon>
        <taxon>Nematoda</taxon>
        <taxon>Chromadorea</taxon>
        <taxon>Rhabditida</taxon>
        <taxon>Tylenchina</taxon>
        <taxon>Tylenchomorpha</taxon>
        <taxon>Sphaerularioidea</taxon>
        <taxon>Anguinidae</taxon>
        <taxon>Anguininae</taxon>
        <taxon>Ditylenchus</taxon>
    </lineage>
</organism>
<dbReference type="Proteomes" id="UP001201812">
    <property type="component" value="Unassembled WGS sequence"/>
</dbReference>
<dbReference type="Gene3D" id="3.90.180.10">
    <property type="entry name" value="Medium-chain alcohol dehydrogenases, catalytic domain"/>
    <property type="match status" value="1"/>
</dbReference>
<evidence type="ECO:0000256" key="5">
    <source>
        <dbReference type="RuleBase" id="RU361277"/>
    </source>
</evidence>
<evidence type="ECO:0000256" key="4">
    <source>
        <dbReference type="ARBA" id="ARBA00023002"/>
    </source>
</evidence>
<dbReference type="InterPro" id="IPR036291">
    <property type="entry name" value="NAD(P)-bd_dom_sf"/>
</dbReference>
<evidence type="ECO:0000313" key="8">
    <source>
        <dbReference type="EMBL" id="KAI1709672.1"/>
    </source>
</evidence>
<evidence type="ECO:0000259" key="7">
    <source>
        <dbReference type="Pfam" id="PF08240"/>
    </source>
</evidence>
<evidence type="ECO:0000256" key="1">
    <source>
        <dbReference type="ARBA" id="ARBA00001947"/>
    </source>
</evidence>
<reference evidence="8" key="1">
    <citation type="submission" date="2022-01" db="EMBL/GenBank/DDBJ databases">
        <title>Genome Sequence Resource for Two Populations of Ditylenchus destructor, the Migratory Endoparasitic Phytonematode.</title>
        <authorList>
            <person name="Zhang H."/>
            <person name="Lin R."/>
            <person name="Xie B."/>
        </authorList>
    </citation>
    <scope>NUCLEOTIDE SEQUENCE</scope>
    <source>
        <strain evidence="8">BazhouSP</strain>
    </source>
</reference>
<gene>
    <name evidence="8" type="ORF">DdX_11060</name>
</gene>
<name>A0AAD4N313_9BILA</name>
<protein>
    <submittedName>
        <fullName evidence="8">Alcohol dehydrogenase groES-like domain-containing protein</fullName>
    </submittedName>
</protein>
<keyword evidence="2 5" id="KW-0479">Metal-binding</keyword>
<dbReference type="GO" id="GO:0008270">
    <property type="term" value="F:zinc ion binding"/>
    <property type="evidence" value="ECO:0007669"/>
    <property type="project" value="InterPro"/>
</dbReference>
<dbReference type="Pfam" id="PF00107">
    <property type="entry name" value="ADH_zinc_N"/>
    <property type="match status" value="1"/>
</dbReference>
<feature type="domain" description="Alcohol dehydrogenase-like C-terminal" evidence="6">
    <location>
        <begin position="228"/>
        <end position="296"/>
    </location>
</feature>
<comment type="similarity">
    <text evidence="5">Belongs to the zinc-containing alcohol dehydrogenase family.</text>
</comment>
<dbReference type="AlphaFoldDB" id="A0AAD4N313"/>
<dbReference type="PANTHER" id="PTHR42813">
    <property type="entry name" value="ZINC-TYPE ALCOHOL DEHYDROGENASE-LIKE"/>
    <property type="match status" value="1"/>
</dbReference>
<keyword evidence="3 5" id="KW-0862">Zinc</keyword>
<dbReference type="SUPFAM" id="SSF50129">
    <property type="entry name" value="GroES-like"/>
    <property type="match status" value="1"/>
</dbReference>